<accession>A0A0F9EBT0</accession>
<proteinExistence type="predicted"/>
<protein>
    <submittedName>
        <fullName evidence="1">Uncharacterized protein</fullName>
    </submittedName>
</protein>
<dbReference type="EMBL" id="LAZR01037705">
    <property type="protein sequence ID" value="KKL21508.1"/>
    <property type="molecule type" value="Genomic_DNA"/>
</dbReference>
<evidence type="ECO:0000313" key="1">
    <source>
        <dbReference type="EMBL" id="KKL21508.1"/>
    </source>
</evidence>
<gene>
    <name evidence="1" type="ORF">LCGC14_2444740</name>
</gene>
<comment type="caution">
    <text evidence="1">The sequence shown here is derived from an EMBL/GenBank/DDBJ whole genome shotgun (WGS) entry which is preliminary data.</text>
</comment>
<dbReference type="AlphaFoldDB" id="A0A0F9EBT0"/>
<name>A0A0F9EBT0_9ZZZZ</name>
<organism evidence="1">
    <name type="scientific">marine sediment metagenome</name>
    <dbReference type="NCBI Taxonomy" id="412755"/>
    <lineage>
        <taxon>unclassified sequences</taxon>
        <taxon>metagenomes</taxon>
        <taxon>ecological metagenomes</taxon>
    </lineage>
</organism>
<sequence>MIESGNDDLEVSLWYDANVHSDPINSCSESIGDMLDLICKKNGMVHSNIRYEILKPEDDRVPPVPRWLENINGVVPRLLVAVTKVTRDLHQEPMGMSGDLDKKDLARLRAVTRREHRKAHPNTTPLTDHECDQLIDRLGLEVVLEQLGSSTVH</sequence>
<reference evidence="1" key="1">
    <citation type="journal article" date="2015" name="Nature">
        <title>Complex archaea that bridge the gap between prokaryotes and eukaryotes.</title>
        <authorList>
            <person name="Spang A."/>
            <person name="Saw J.H."/>
            <person name="Jorgensen S.L."/>
            <person name="Zaremba-Niedzwiedzka K."/>
            <person name="Martijn J."/>
            <person name="Lind A.E."/>
            <person name="van Eijk R."/>
            <person name="Schleper C."/>
            <person name="Guy L."/>
            <person name="Ettema T.J."/>
        </authorList>
    </citation>
    <scope>NUCLEOTIDE SEQUENCE</scope>
</reference>